<keyword evidence="2" id="KW-1185">Reference proteome</keyword>
<name>A0ACC2PXE5_9HYME</name>
<organism evidence="1 2">
    <name type="scientific">Eretmocerus hayati</name>
    <dbReference type="NCBI Taxonomy" id="131215"/>
    <lineage>
        <taxon>Eukaryota</taxon>
        <taxon>Metazoa</taxon>
        <taxon>Ecdysozoa</taxon>
        <taxon>Arthropoda</taxon>
        <taxon>Hexapoda</taxon>
        <taxon>Insecta</taxon>
        <taxon>Pterygota</taxon>
        <taxon>Neoptera</taxon>
        <taxon>Endopterygota</taxon>
        <taxon>Hymenoptera</taxon>
        <taxon>Apocrita</taxon>
        <taxon>Proctotrupomorpha</taxon>
        <taxon>Chalcidoidea</taxon>
        <taxon>Aphelinidae</taxon>
        <taxon>Aphelininae</taxon>
        <taxon>Eretmocerus</taxon>
    </lineage>
</organism>
<comment type="caution">
    <text evidence="1">The sequence shown here is derived from an EMBL/GenBank/DDBJ whole genome shotgun (WGS) entry which is preliminary data.</text>
</comment>
<reference evidence="1" key="1">
    <citation type="submission" date="2023-04" db="EMBL/GenBank/DDBJ databases">
        <title>A chromosome-level genome assembly of the parasitoid wasp Eretmocerus hayati.</title>
        <authorList>
            <person name="Zhong Y."/>
            <person name="Liu S."/>
            <person name="Liu Y."/>
        </authorList>
    </citation>
    <scope>NUCLEOTIDE SEQUENCE</scope>
    <source>
        <strain evidence="1">ZJU_SS_LIU_2023</strain>
    </source>
</reference>
<sequence>MAGRGMGRGNLLEMMQRKKQEEELRRKEEEERAAKERMLEEQAKLEPPPPVISKGRGSLLEKMRKSGSDSSTTASTTSSVTHTTTTSMGRSSILGAITRRPGHDSSDSGDQSGVLGKLSALSLEDTRSSEQSEPEVVSRQGESGKTIPLTANYISLKVDKDKGMFQYEVKYSPDIDNRSLRYKLLNQHLSELGNVKTFDGALLYLPIKLPDLRTVYKSIHPVDNSTVTLTVIFKKRQLMRDNIAFFNTLLNRVMKALTLVKIGRQDFNPSLAHKIPQHRLEVWPGFVHAIHELEGGLLLNLDASHRVMRLDTVRDIMTDIYQKNPGNFKNAVVNEVVGTSVLTRYNNRTYKIDDIDWDKTPMYKFMKGDQEMTLVDYYKTHHSIVIQDLKQPLLVHRSKEKKTTGETIERISLLIPELSFLAGITDSIRSDFRVTKDLAQVTKVAPEQRREIIRKFIEQVNANEVTRKILSDWGLEIESDTLPFTGRTLEPEEILFGGDYKTKSANADWGRAATSSKLLRTPNMMNWAVVCTQRNKKQCDDFTETLKAVCRRINMAIGQPHLSFLRDDSTESYVAELRKLMKMKENLEMIVVILPTQRQDKYTAVKRICCVESPVPSQVIISKTISKPDKIKSVVEKIALQMNCKMGGSLWALKIPFTSAMVCGIDVYHAGVGSGSKGSVAAFVASLDRMLTTWHSRVCLQAPHQELIDLLKQCLTSALQVYRQRNGAYPDRIFIYRDGVGDGQFETVKNYEVKQFLETCSLLDPSYKPKMCVVIVQKRVNTRIFEKGKQLGNPAPGTVVDSHITRRFLYDFYLVPQLVRQGTVTPTHYVVLFDGADVKTDHLQRLTYKLCHLYYNWPGTIRVPAPCQYAHKLAYLVGQSLKTEPSHELNNYLYYL</sequence>
<accession>A0ACC2PXE5</accession>
<evidence type="ECO:0000313" key="2">
    <source>
        <dbReference type="Proteomes" id="UP001239111"/>
    </source>
</evidence>
<evidence type="ECO:0000313" key="1">
    <source>
        <dbReference type="EMBL" id="KAJ8687319.1"/>
    </source>
</evidence>
<gene>
    <name evidence="1" type="ORF">QAD02_023113</name>
</gene>
<protein>
    <submittedName>
        <fullName evidence="1">Uncharacterized protein</fullName>
    </submittedName>
</protein>
<proteinExistence type="predicted"/>
<dbReference type="Proteomes" id="UP001239111">
    <property type="component" value="Chromosome 1"/>
</dbReference>
<dbReference type="EMBL" id="CM056741">
    <property type="protein sequence ID" value="KAJ8687319.1"/>
    <property type="molecule type" value="Genomic_DNA"/>
</dbReference>